<dbReference type="InterPro" id="IPR013968">
    <property type="entry name" value="PKS_KR"/>
</dbReference>
<dbReference type="InterPro" id="IPR006162">
    <property type="entry name" value="Ppantetheine_attach_site"/>
</dbReference>
<evidence type="ECO:0000256" key="8">
    <source>
        <dbReference type="ARBA" id="ARBA00022723"/>
    </source>
</evidence>
<comment type="subcellular location">
    <subcellularLocation>
        <location evidence="2">Cytoplasm</location>
    </subcellularLocation>
</comment>
<evidence type="ECO:0000313" key="16">
    <source>
        <dbReference type="Proteomes" id="UP000062788"/>
    </source>
</evidence>
<dbReference type="PROSITE" id="PS00012">
    <property type="entry name" value="PHOSPHOPANTETHEINE"/>
    <property type="match status" value="3"/>
</dbReference>
<keyword evidence="9" id="KW-0677">Repeat</keyword>
<feature type="region of interest" description="Disordered" evidence="12">
    <location>
        <begin position="1081"/>
        <end position="1119"/>
    </location>
</feature>
<keyword evidence="10" id="KW-0511">Multifunctional enzyme</keyword>
<dbReference type="InterPro" id="IPR010071">
    <property type="entry name" value="AA_adenyl_dom"/>
</dbReference>
<dbReference type="InterPro" id="IPR036736">
    <property type="entry name" value="ACP-like_sf"/>
</dbReference>
<dbReference type="GO" id="GO:0005886">
    <property type="term" value="C:plasma membrane"/>
    <property type="evidence" value="ECO:0007669"/>
    <property type="project" value="TreeGrafter"/>
</dbReference>
<dbReference type="InterPro" id="IPR020841">
    <property type="entry name" value="PKS_Beta-ketoAc_synthase_dom"/>
</dbReference>
<dbReference type="Pfam" id="PF00109">
    <property type="entry name" value="ketoacyl-synt"/>
    <property type="match status" value="3"/>
</dbReference>
<dbReference type="Pfam" id="PF00501">
    <property type="entry name" value="AMP-binding"/>
    <property type="match status" value="2"/>
</dbReference>
<evidence type="ECO:0000256" key="7">
    <source>
        <dbReference type="ARBA" id="ARBA00022679"/>
    </source>
</evidence>
<dbReference type="SUPFAM" id="SSF51735">
    <property type="entry name" value="NAD(P)-binding Rossmann-fold domains"/>
    <property type="match status" value="2"/>
</dbReference>
<dbReference type="NCBIfam" id="TIGR01733">
    <property type="entry name" value="AA-adenyl-dom"/>
    <property type="match status" value="1"/>
</dbReference>
<keyword evidence="16" id="KW-1185">Reference proteome</keyword>
<evidence type="ECO:0000256" key="3">
    <source>
        <dbReference type="ARBA" id="ARBA00004792"/>
    </source>
</evidence>
<feature type="region of interest" description="Disordered" evidence="12">
    <location>
        <begin position="3579"/>
        <end position="3599"/>
    </location>
</feature>
<dbReference type="PANTHER" id="PTHR43775:SF37">
    <property type="entry name" value="SI:DKEY-61P9.11"/>
    <property type="match status" value="1"/>
</dbReference>
<dbReference type="InterPro" id="IPR025110">
    <property type="entry name" value="AMP-bd_C"/>
</dbReference>
<dbReference type="GO" id="GO:0009403">
    <property type="term" value="P:toxin biosynthetic process"/>
    <property type="evidence" value="ECO:0007669"/>
    <property type="project" value="UniProtKB-ARBA"/>
</dbReference>
<proteinExistence type="predicted"/>
<dbReference type="SMART" id="SM01294">
    <property type="entry name" value="PKS_PP_betabranch"/>
    <property type="match status" value="1"/>
</dbReference>
<dbReference type="GO" id="GO:0005737">
    <property type="term" value="C:cytoplasm"/>
    <property type="evidence" value="ECO:0007669"/>
    <property type="project" value="UniProtKB-SubCell"/>
</dbReference>
<evidence type="ECO:0000256" key="5">
    <source>
        <dbReference type="ARBA" id="ARBA00022490"/>
    </source>
</evidence>
<dbReference type="InterPro" id="IPR013217">
    <property type="entry name" value="Methyltransf_12"/>
</dbReference>
<dbReference type="InterPro" id="IPR001242">
    <property type="entry name" value="Condensation_dom"/>
</dbReference>
<dbReference type="Gene3D" id="3.40.50.980">
    <property type="match status" value="2"/>
</dbReference>
<dbReference type="InterPro" id="IPR050091">
    <property type="entry name" value="PKS_NRPS_Biosynth_Enz"/>
</dbReference>
<reference evidence="15 16" key="1">
    <citation type="submission" date="2015-11" db="EMBL/GenBank/DDBJ databases">
        <title>Expanding the genomic diversity of Burkholderia species for the development of highly accurate diagnostics.</title>
        <authorList>
            <person name="Sahl J."/>
            <person name="Keim P."/>
            <person name="Wagner D."/>
        </authorList>
    </citation>
    <scope>NUCLEOTIDE SEQUENCE [LARGE SCALE GENOMIC DNA]</scope>
    <source>
        <strain evidence="15 16">TSV85</strain>
    </source>
</reference>
<dbReference type="Gene3D" id="1.10.1200.10">
    <property type="entry name" value="ACP-like"/>
    <property type="match status" value="4"/>
</dbReference>
<comment type="cofactor">
    <cofactor evidence="1">
        <name>pantetheine 4'-phosphate</name>
        <dbReference type="ChEBI" id="CHEBI:47942"/>
    </cofactor>
</comment>
<dbReference type="InterPro" id="IPR045851">
    <property type="entry name" value="AMP-bd_C_sf"/>
</dbReference>
<evidence type="ECO:0000256" key="11">
    <source>
        <dbReference type="ARBA" id="ARBA00054155"/>
    </source>
</evidence>
<dbReference type="InterPro" id="IPR018201">
    <property type="entry name" value="Ketoacyl_synth_AS"/>
</dbReference>
<dbReference type="InterPro" id="IPR020845">
    <property type="entry name" value="AMP-binding_CS"/>
</dbReference>
<dbReference type="Pfam" id="PF08659">
    <property type="entry name" value="KR"/>
    <property type="match status" value="1"/>
</dbReference>
<feature type="domain" description="Carrier" evidence="13">
    <location>
        <begin position="4564"/>
        <end position="4638"/>
    </location>
</feature>
<dbReference type="InterPro" id="IPR054514">
    <property type="entry name" value="RhiE-like_linker"/>
</dbReference>
<feature type="domain" description="Carrier" evidence="13">
    <location>
        <begin position="3499"/>
        <end position="3576"/>
    </location>
</feature>
<dbReference type="OrthoDB" id="9036177at2"/>
<dbReference type="Gene3D" id="2.30.38.10">
    <property type="entry name" value="Luciferase, Domain 3"/>
    <property type="match status" value="1"/>
</dbReference>
<comment type="caution">
    <text evidence="15">The sequence shown here is derived from an EMBL/GenBank/DDBJ whole genome shotgun (WGS) entry which is preliminary data.</text>
</comment>
<organism evidence="15 16">
    <name type="scientific">Burkholderia singularis</name>
    <dbReference type="NCBI Taxonomy" id="1503053"/>
    <lineage>
        <taxon>Bacteria</taxon>
        <taxon>Pseudomonadati</taxon>
        <taxon>Pseudomonadota</taxon>
        <taxon>Betaproteobacteria</taxon>
        <taxon>Burkholderiales</taxon>
        <taxon>Burkholderiaceae</taxon>
        <taxon>Burkholderia</taxon>
        <taxon>pseudomallei group</taxon>
    </lineage>
</organism>
<dbReference type="InterPro" id="IPR016039">
    <property type="entry name" value="Thiolase-like"/>
</dbReference>
<dbReference type="SUPFAM" id="SSF53335">
    <property type="entry name" value="S-adenosyl-L-methionine-dependent methyltransferases"/>
    <property type="match status" value="1"/>
</dbReference>
<feature type="compositionally biased region" description="Low complexity" evidence="12">
    <location>
        <begin position="2623"/>
        <end position="2637"/>
    </location>
</feature>
<comment type="pathway">
    <text evidence="3">Antibiotic biosynthesis.</text>
</comment>
<dbReference type="SUPFAM" id="SSF53901">
    <property type="entry name" value="Thiolase-like"/>
    <property type="match status" value="3"/>
</dbReference>
<feature type="region of interest" description="Disordered" evidence="12">
    <location>
        <begin position="2605"/>
        <end position="2685"/>
    </location>
</feature>
<dbReference type="FunFam" id="3.40.50.980:FF:000001">
    <property type="entry name" value="Non-ribosomal peptide synthetase"/>
    <property type="match status" value="1"/>
</dbReference>
<dbReference type="CDD" id="cd05930">
    <property type="entry name" value="A_NRPS"/>
    <property type="match status" value="1"/>
</dbReference>
<keyword evidence="5" id="KW-0963">Cytoplasm</keyword>
<dbReference type="Gene3D" id="3.40.50.720">
    <property type="entry name" value="NAD(P)-binding Rossmann-like Domain"/>
    <property type="match status" value="1"/>
</dbReference>
<dbReference type="RefSeq" id="WP_059514270.1">
    <property type="nucleotide sequence ID" value="NZ_LOWA01000018.1"/>
</dbReference>
<dbReference type="CDD" id="cd00833">
    <property type="entry name" value="PKS"/>
    <property type="match status" value="3"/>
</dbReference>
<dbReference type="Pfam" id="PF00550">
    <property type="entry name" value="PP-binding"/>
    <property type="match status" value="4"/>
</dbReference>
<dbReference type="PROSITE" id="PS00455">
    <property type="entry name" value="AMP_BINDING"/>
    <property type="match status" value="2"/>
</dbReference>
<dbReference type="InterPro" id="IPR042099">
    <property type="entry name" value="ANL_N_sf"/>
</dbReference>
<evidence type="ECO:0000259" key="14">
    <source>
        <dbReference type="PROSITE" id="PS52004"/>
    </source>
</evidence>
<dbReference type="GO" id="GO:0004315">
    <property type="term" value="F:3-oxoacyl-[acyl-carrier-protein] synthase activity"/>
    <property type="evidence" value="ECO:0007669"/>
    <property type="project" value="InterPro"/>
</dbReference>
<feature type="compositionally biased region" description="Low complexity" evidence="12">
    <location>
        <begin position="1089"/>
        <end position="1103"/>
    </location>
</feature>
<dbReference type="SMART" id="SM00825">
    <property type="entry name" value="PKS_KS"/>
    <property type="match status" value="3"/>
</dbReference>
<dbReference type="Pfam" id="PF00668">
    <property type="entry name" value="Condensation"/>
    <property type="match status" value="2"/>
</dbReference>
<dbReference type="InterPro" id="IPR014031">
    <property type="entry name" value="Ketoacyl_synth_C"/>
</dbReference>
<dbReference type="GO" id="GO:0006633">
    <property type="term" value="P:fatty acid biosynthetic process"/>
    <property type="evidence" value="ECO:0007669"/>
    <property type="project" value="InterPro"/>
</dbReference>
<feature type="compositionally biased region" description="Low complexity" evidence="12">
    <location>
        <begin position="2850"/>
        <end position="2860"/>
    </location>
</feature>
<name>A0A103E5D2_9BURK</name>
<dbReference type="SUPFAM" id="SSF47336">
    <property type="entry name" value="ACP-like"/>
    <property type="match status" value="4"/>
</dbReference>
<evidence type="ECO:0000259" key="13">
    <source>
        <dbReference type="PROSITE" id="PS50075"/>
    </source>
</evidence>
<dbReference type="PROSITE" id="PS52004">
    <property type="entry name" value="KS3_2"/>
    <property type="match status" value="3"/>
</dbReference>
<dbReference type="PROSITE" id="PS00606">
    <property type="entry name" value="KS3_1"/>
    <property type="match status" value="1"/>
</dbReference>
<dbReference type="GO" id="GO:0071770">
    <property type="term" value="P:DIM/DIP cell wall layer assembly"/>
    <property type="evidence" value="ECO:0007669"/>
    <property type="project" value="TreeGrafter"/>
</dbReference>
<feature type="domain" description="Carrier" evidence="13">
    <location>
        <begin position="2689"/>
        <end position="2763"/>
    </location>
</feature>
<dbReference type="Gene3D" id="1.10.1240.100">
    <property type="match status" value="2"/>
</dbReference>
<feature type="region of interest" description="Disordered" evidence="12">
    <location>
        <begin position="4661"/>
        <end position="4680"/>
    </location>
</feature>
<accession>A0A103E5D2</accession>
<evidence type="ECO:0000256" key="4">
    <source>
        <dbReference type="ARBA" id="ARBA00022450"/>
    </source>
</evidence>
<dbReference type="Gene3D" id="3.40.50.12780">
    <property type="entry name" value="N-terminal domain of ligase-like"/>
    <property type="match status" value="1"/>
</dbReference>
<feature type="domain" description="Carrier" evidence="13">
    <location>
        <begin position="1001"/>
        <end position="1076"/>
    </location>
</feature>
<evidence type="ECO:0000256" key="6">
    <source>
        <dbReference type="ARBA" id="ARBA00022553"/>
    </source>
</evidence>
<evidence type="ECO:0000256" key="2">
    <source>
        <dbReference type="ARBA" id="ARBA00004496"/>
    </source>
</evidence>
<feature type="domain" description="Ketosynthase family 3 (KS3)" evidence="14">
    <location>
        <begin position="1122"/>
        <end position="1553"/>
    </location>
</feature>
<dbReference type="GO" id="GO:0046872">
    <property type="term" value="F:metal ion binding"/>
    <property type="evidence" value="ECO:0007669"/>
    <property type="project" value="UniProtKB-KW"/>
</dbReference>
<feature type="domain" description="Ketosynthase family 3 (KS3)" evidence="14">
    <location>
        <begin position="2874"/>
        <end position="3295"/>
    </location>
</feature>
<dbReference type="InterPro" id="IPR009081">
    <property type="entry name" value="PP-bd_ACP"/>
</dbReference>
<dbReference type="Gene3D" id="3.30.559.30">
    <property type="entry name" value="Nonribosomal peptide synthetase, condensation domain"/>
    <property type="match status" value="2"/>
</dbReference>
<dbReference type="Pfam" id="PF22336">
    <property type="entry name" value="RhiE-like_linker"/>
    <property type="match status" value="2"/>
</dbReference>
<feature type="region of interest" description="Disordered" evidence="12">
    <location>
        <begin position="2812"/>
        <end position="2872"/>
    </location>
</feature>
<comment type="function">
    <text evidence="11">Involved in production of the polyketide antibiotic thailandamide.</text>
</comment>
<dbReference type="PROSITE" id="PS50075">
    <property type="entry name" value="CARRIER"/>
    <property type="match status" value="4"/>
</dbReference>
<dbReference type="SUPFAM" id="SSF52777">
    <property type="entry name" value="CoA-dependent acyltransferases"/>
    <property type="match status" value="4"/>
</dbReference>
<feature type="domain" description="Ketosynthase family 3 (KS3)" evidence="14">
    <location>
        <begin position="4743"/>
        <end position="5164"/>
    </location>
</feature>
<evidence type="ECO:0000256" key="10">
    <source>
        <dbReference type="ARBA" id="ARBA00023268"/>
    </source>
</evidence>
<dbReference type="Gene3D" id="3.40.47.10">
    <property type="match status" value="3"/>
</dbReference>
<dbReference type="Proteomes" id="UP000062788">
    <property type="component" value="Unassembled WGS sequence"/>
</dbReference>
<dbReference type="EMBL" id="LOWA01000018">
    <property type="protein sequence ID" value="KVE28366.1"/>
    <property type="molecule type" value="Genomic_DNA"/>
</dbReference>
<dbReference type="Gene3D" id="3.40.50.150">
    <property type="entry name" value="Vaccinia Virus protein VP39"/>
    <property type="match status" value="1"/>
</dbReference>
<dbReference type="InterPro" id="IPR036291">
    <property type="entry name" value="NAD(P)-bd_dom_sf"/>
</dbReference>
<dbReference type="InterPro" id="IPR014030">
    <property type="entry name" value="Ketoacyl_synth_N"/>
</dbReference>
<dbReference type="InterPro" id="IPR029063">
    <property type="entry name" value="SAM-dependent_MTases_sf"/>
</dbReference>
<feature type="compositionally biased region" description="Low complexity" evidence="12">
    <location>
        <begin position="4661"/>
        <end position="4677"/>
    </location>
</feature>
<dbReference type="SUPFAM" id="SSF56801">
    <property type="entry name" value="Acetyl-CoA synthetase-like"/>
    <property type="match status" value="2"/>
</dbReference>
<dbReference type="SMART" id="SM00822">
    <property type="entry name" value="PKS_KR"/>
    <property type="match status" value="1"/>
</dbReference>
<dbReference type="Pfam" id="PF02801">
    <property type="entry name" value="Ketoacyl-synt_C"/>
    <property type="match status" value="3"/>
</dbReference>
<dbReference type="GO" id="GO:0004312">
    <property type="term" value="F:fatty acid synthase activity"/>
    <property type="evidence" value="ECO:0007669"/>
    <property type="project" value="TreeGrafter"/>
</dbReference>
<feature type="compositionally biased region" description="Low complexity" evidence="12">
    <location>
        <begin position="2670"/>
        <end position="2679"/>
    </location>
</feature>
<keyword evidence="6" id="KW-0597">Phosphoprotein</keyword>
<gene>
    <name evidence="15" type="ORF">WS67_06280</name>
</gene>
<dbReference type="InterPro" id="IPR023213">
    <property type="entry name" value="CAT-like_dom_sf"/>
</dbReference>
<evidence type="ECO:0000256" key="12">
    <source>
        <dbReference type="SAM" id="MobiDB-lite"/>
    </source>
</evidence>
<dbReference type="InterPro" id="IPR057326">
    <property type="entry name" value="KR_dom"/>
</dbReference>
<dbReference type="InterPro" id="IPR000873">
    <property type="entry name" value="AMP-dep_synth/lig_dom"/>
</dbReference>
<dbReference type="Pfam" id="PF08242">
    <property type="entry name" value="Methyltransf_12"/>
    <property type="match status" value="1"/>
</dbReference>
<protein>
    <submittedName>
        <fullName evidence="15">Uncharacterized protein</fullName>
    </submittedName>
</protein>
<evidence type="ECO:0000256" key="1">
    <source>
        <dbReference type="ARBA" id="ARBA00001957"/>
    </source>
</evidence>
<dbReference type="GO" id="GO:0031177">
    <property type="term" value="F:phosphopantetheine binding"/>
    <property type="evidence" value="ECO:0007669"/>
    <property type="project" value="InterPro"/>
</dbReference>
<dbReference type="Pfam" id="PF13193">
    <property type="entry name" value="AMP-binding_C"/>
    <property type="match status" value="1"/>
</dbReference>
<keyword evidence="8" id="KW-0479">Metal-binding</keyword>
<dbReference type="FunFam" id="3.40.47.10:FF:000019">
    <property type="entry name" value="Polyketide synthase type I"/>
    <property type="match status" value="1"/>
</dbReference>
<dbReference type="SMART" id="SM00823">
    <property type="entry name" value="PKS_PP"/>
    <property type="match status" value="4"/>
</dbReference>
<evidence type="ECO:0000256" key="9">
    <source>
        <dbReference type="ARBA" id="ARBA00022737"/>
    </source>
</evidence>
<dbReference type="PANTHER" id="PTHR43775">
    <property type="entry name" value="FATTY ACID SYNTHASE"/>
    <property type="match status" value="1"/>
</dbReference>
<dbReference type="Gene3D" id="3.30.559.10">
    <property type="entry name" value="Chloramphenicol acetyltransferase-like domain"/>
    <property type="match status" value="2"/>
</dbReference>
<dbReference type="Gene3D" id="3.30.300.30">
    <property type="match status" value="2"/>
</dbReference>
<evidence type="ECO:0000313" key="15">
    <source>
        <dbReference type="EMBL" id="KVE28366.1"/>
    </source>
</evidence>
<dbReference type="InterPro" id="IPR020806">
    <property type="entry name" value="PKS_PP-bd"/>
</dbReference>
<keyword evidence="7" id="KW-0808">Transferase</keyword>
<keyword evidence="4" id="KW-0596">Phosphopantetheine</keyword>
<sequence>MNAVDTHAQLAAAYRAGEISTDELKRALLAFAPIPLSVGQKGLWALHKTWPDIGAYVIPLAFRCERPLDVAALERAYRHTLASHPLLTTRLADVQGEPALQPRSPEGFGLRVHDAGAAGGDEMVERLRASAKRPLPLEGDALIDAEIHRAGDACWYALIRVHHIVFDGTSAVLFLNDLFDAYLNLLRGTPPRAAAAAATFREFVDWQRAMLDAPQGERHLDHWRDALDGAPAPLALPTDQPRGEQASFDGRSLRAAVPPALHARVAAFCDAHDVSRAVLYLGVFNGLLSRYAQRADIVVGMPALGRPEARFEACVGYFVNMLPIRSRNVQDVPALDYLRDLRETLFDALEHADYPFPALLKALKVPRDGRQRPLFDVAFAYQNFAHGHWLEQIERDYAAPLGVRMIDDIRQEGEYELELEVIERAGGATLNLKYAGELYDRTRAERIVAHFLRLLDGVLAHPARPLADHDILTDGERALIERCNATARPIPRIAHFVEWIAKQAAHAPQKIAVRHGDVALDYATLMRDATALGNYLRARGIGPGAKVAICVERSPDLLRATLGVALSGAAYVPLDPRYPAQRQRYMLDDSGASLLLTQAAIERDWTPGCPTLFVDRERERIAAYADSIVPERTALDDDALAYLIYTSGSTGKPKGVMVTHRALNNFLDAMGELLDVQAGDTMLALTTFSFDIAALELFLPLVRGAECVLCDADVAADAERLKTFVETVRPSAMQATPTTWQMLFQVGWHPSPALKVLCGGEALPPALLARLAASGARCWNLYGPTETTIWSSAKRLDGASRVTIGAPIANTRLYVLNAHRRMQPPGAPGELAIAGAGLAAGYHRLPAQTAEKFVDDPFHPGERMFLTGDLAVRDGDGDVRCLGRRDHQIKLRGHRIDAEEIEACLIRQGTLDAAAVVLHEAPSRPPCLVAYVVPRSGDVSPAALKAELGLHLPAYMVPQRIVFDTRLPTTANGKIDRRALIERPLQPTADDAASAPARAGAEGGAGAALVRAAWEAVLGYPIDDDAAGFFDFGGDSVSAVQVAQRLGERIGRKIEVTLLFRHPTIASLGAVLDEMGATARAAPSEQADADGGAATAARVAGDARPSPAAQAPGAPTSGHARSRSVAVIGISCEFAESADVDAFWANLCNGRACVTRWSDAELEALGVPEATRRNPRFVPAKAVIEHRGAFDAAFFGLSPRDAGFMSPAFRHLLMHAWRAFEDAGQVPSDAPRTAVYMSAGQGASGDTDAARGAYWIEEADEYVRWLMAQGGSIPTMISHKLGLTGPSVFVQSNCSSSLVALQAGLESIRSGAADYALVGAANVFAAPMAGYLHQPGLNFSSNGQCRAFDDAADGMVGGEGVAVLLLKRAELALADGDAVYAWLDEVQVNNDGALKAGFFAPSAAGQAAVIRGTLARAGVAPADVGYVETHGTGTALGDPIEFAALSDAFGTDTGTGARDGERCGLGSVKSNIGHTDTVAGLAGAIKAVLSLRHGMIPPTLHVDAPAKRLNLEHSPFALVERARAWPSRDGKPRYAAVSSFGVGGTNAHALFSSADDVRSTSASTSPSAATGARAACVVLSAKTRDKLAAAAQQMLAFARRRGPLPDFRAAAYTLQTGRVAWTHRLAIVARDWDDVRRALASFVAGDADAAVHVGDTKRSVPPAGTLDAHDDAHALARHWAAGGEVRWARGPLRPPRVHLPTYPFITARELIDMPFTARDADTASSTAAPASRVAPVAAAARASVASNTSVVPIARGRVVAAVPCWERCAVMPGGTHDAGLTVVVCAGREVPLPFMHARRVDPGQHGDAAALERLVRAHPDVDHWVWLLPDDAPGTPAEMAAQQRWGVLWGAAFLRALGGAHGSKPLKLTVVTRRAVAILAGDPVTATHAGVHGLVGTVVNEHPHWRARIVDLDDADGADEAAARALDALPFERGGRPWARRRGDWFRPALRPVDDALVARAAPGGREGGVYVVVGGAGAIGQDWSEHMMRAHRAQLVWIGRRAQDDAITAAIRRLEALGPAPVYIQADAADARQLARARDEIRARFAHVHGVVHAAMLHENQPLHRQSADAFERNLSAKVTVALNLVDAFDVGALDFLLFFSSVNEFYLNPNCAAYAAGGTFIASFADQLNQRGAGRAKVIHWGHWETPQLRDDAHGARRHLARAGFGTLDPASGMALLDMLLTQPFERLAAFSIVHAGGAAPLHFSDMALHAKAPAAVPAHDAPQPAGLTQAQDMIDVIYGRVDDIAPLLCALLWRQIAAFAAEAGLAADGRRGRYSLDALRAALGRGNYLARWVDASIRILADRDDVMIEGDALIVSADLEARAANGGPRWEATRAGMAGDPFMTSVTRFIDVALQATPDVLAGRKKATDVFFSASSMALVESIYKENPVVHYYGTVVAALVAARIEAIVAANPDARVRLLEVGAGTGSCSEHVLRALKPFAAHVDEYCFTDLSQLFLQRAERRYRGEHPYLTTKILDLEKNPFEQGFAAEHYEFVIAANVVHATQDIRTSVRHMQSLMKHGGRLLLLELSGNSLFSHLTFGLLEGWWRFGDGELREPYGPALSAASWRDVLLDQGYERIAFPCERLHGSDLQIVTGDAAGYGIGPRRDDEAWPDAGAPQDAHGSDSAWADGGDPAPAPAGGGAAPTSVADVPLAGGDARDSGEARNAGRAHAMEAPAAPPSPDAVDAVRAVLLRVICEALQQRPADIDPDESLGDYGLDSIVGVKLVQQINDALGVELVAGALFEFNTLNKLARHVAQVRTHSEHEIRPVERDGAVCKVAETAETAETGAAPTATVAAAYVGLDGTPGEHRSVSCARGPSGDARSPREDAAARAVEPAAPRTERVAAESVAAASGASPEHDASPGSRAPRRRDLAIVGMSGQFPGAPSLDAFWRNIEAGVDCTGEVPAERWDWRACFGQSDGASPRTLSKWGGFIDDVYAFDPLFFDLSPYEAAVMDPQQRLLIKHAWLALDDAGIAPKAFAERRTGVFMAIGASEYAYTAQLPVGSPLVASALSSSMVANRLSHLMNLRGPSEHCDTGCSSSLVALHRAMSAIDAGECEQALVGGVQLVLSPLGAINLGAVGFLSPTGRARSFQAGADGFVRAEGVGVIVLKPLDVALADGDDVYAIVKGTGVAHGGKGVSLTAPNAQGMKTAIAQALERADVPAASLTYVEAHGIASEIGDSIEFQALKSAFGPSSDGQCALGSLKPVIGHAEIASGIAALMKTALALRRRVRPGVPGFEGPGAHVPLERSPFSIRAACRDWPAGPSAVRRAGVHGFGFGGVNAFAVLEESAVAPAAPARDTASRPTLLPLSAKSDASLLGNARALLAYLERSPDTDLASLAATLWRRTAFPCRLAVVAPDVGGAIDALRAFVDGEPNAGLHVGDAAGADWIRATFVGSAAVEALVRTVRDTGDDAMLARLWCGGIDIGAQPPLDGVRRLHLPGYAFDERICRLPPAAGWLALPGGADAAAEPASLGVERAAGERNDADNAGSPSADDSHAELRSMLSALLQLAPQELDFERPIRQYGVDSLLAVMLRNRLNDAYGTRLTLAELTDCRTFAELAERLPATLRRTAKPAVSSGGPGGPDESGERDYPCSIGQRGLWIEQRHYPARVGYNVPYAFEIDGDVEPERVFAAAGRVFEQHPLLSANFHLDGDALRLRIGTHASPRCTAHPRWSGSPAALTQWLRELARQPFDLERDALLRVDVVPGAAGDQTVVLFTFHHAVFDGSSLPVFLDAFVRCYEAGAHAQLPATRASYADFAAWQRDWLASADGAHARAFWLRRLGGEREPLRLPGGHDACASGEGGRLTLVADVPAATLDGLDALASRSGASRYCVMLAAFASVLRERGDAAHGQNVRIATPFFGRPHERFEDLIGYFVNLLVIPVDARAPHDPVERLRSLQRELLDAFEHGHYPYACLHEALGHPEQPLFDAVFMYQNWIRPMQRRLADTPVRMRPVMDVRQQVDFPLAFEALETARGVTLLCHFDAAVYSTEWIESIRADYLALLARWPADAGLPAADGPASSGGECAAVDTRALVALFDAQVARTPSGTALIHDGRRLDYASLDAYANRLARAMRAAWPPRAGADRVVALLLEPGFAFVAAALAAWKTGAAYLALDPALPAERLAQMSADSGAALLVTDAAARGRLESGPFWGALPCVDADALDERAAPGMANASTGAGEPDAGQTCCYVIYTSGSSGKPKGVRGSVRGTLNRLEWGWRAFPYADDDVCCQKTSLNFVDHVAELFSPLLRGIPTLILGDRPLRERGAAWFAAELARHRVTRIVAIPSLLRVLLREPQAARSLASLRLCFSSGEPLPRDLADAFHACCEHAVLVNLYGSSEMSADASCKRVGRDESGIVSIGRPIDGVRMLVVDARGCLCADGVEGEVLVGGLALAEGYAGESAASDTRFVTVDPDGAGPQRYFRSGDLGYRRSDGEFVLIGRRDRQVKVNGQRVEPGEIEAVLRAHASVVDAIVAPGVDGIALEAFVELREPTDGATLRAHLARTLPLALLPGRFHHVAALPRLASGKLDRASVRAADARLLPFDAGAAGGAASGDEARALAVVASVLGVPAEALDVDQDFHQLGFDSFRFVRLADALNGAFGTRGTPADFYRHGTTRKWLASVAAAASDRAASAAISAAASGATATATSTAIDEPTAQPTAFATPASSFEPVEPMPADAAITSMASTSGLADAAIPVAPPVAAPVAPAAPILAAAPMPGVCAATPVLPAAADGAIAVIGIAGVMPGCDDLDSFWRSLRDGVDLIREAPAERWNWRDYAGQPGGDALRWGGFVNDVDKFSPTFFGLSPLEAEYMDPQHRLFLETAWHALEDAGYAPRSLPERSVGVFVGASSMDYASMLMTRGEVDPLANFGNGHSMIANRVSYLLDLRGPSVALDTACSSSLVAIHEGINAIRRGDCRLAIVGGVNVLLEPRITLSMGRARMLSPSGRCRTFAADADGYVRGEGAGAMILRPLAAALADGDPVHAVIRGSAVNHGGRANSMTAPNPAAQAALVSGLYRRLGIRAGDVSYVETHGTGTPIGDPIEINALKEVWRDASGGPAARCALGAVKTNVGHLEAAAGIAGALKIVLSLRHRTLAPNLHGATPNPYIDLHGTPFHLPSSAAPWPSERGAPRLAGLSSFGIGGTNAHVLFEEFPGNHHAE</sequence>